<keyword evidence="1" id="KW-0472">Membrane</keyword>
<dbReference type="Proteomes" id="UP000183210">
    <property type="component" value="Unassembled WGS sequence"/>
</dbReference>
<evidence type="ECO:0000313" key="2">
    <source>
        <dbReference type="EMBL" id="SER02649.1"/>
    </source>
</evidence>
<accession>A0A9X8QKS1</accession>
<keyword evidence="1" id="KW-1133">Transmembrane helix</keyword>
<gene>
    <name evidence="2" type="ORF">SAMN05216409_11170</name>
</gene>
<dbReference type="RefSeq" id="WP_074827643.1">
    <property type="nucleotide sequence ID" value="NZ_FOEV01000011.1"/>
</dbReference>
<name>A0A9X8QKS1_9PSED</name>
<keyword evidence="1" id="KW-0812">Transmembrane</keyword>
<organism evidence="2 3">
    <name type="scientific">Pseudomonas lutea</name>
    <dbReference type="NCBI Taxonomy" id="243924"/>
    <lineage>
        <taxon>Bacteria</taxon>
        <taxon>Pseudomonadati</taxon>
        <taxon>Pseudomonadota</taxon>
        <taxon>Gammaproteobacteria</taxon>
        <taxon>Pseudomonadales</taxon>
        <taxon>Pseudomonadaceae</taxon>
        <taxon>Pseudomonas</taxon>
    </lineage>
</organism>
<feature type="transmembrane region" description="Helical" evidence="1">
    <location>
        <begin position="34"/>
        <end position="54"/>
    </location>
</feature>
<protein>
    <submittedName>
        <fullName evidence="2">Uncharacterized protein</fullName>
    </submittedName>
</protein>
<evidence type="ECO:0000256" key="1">
    <source>
        <dbReference type="SAM" id="Phobius"/>
    </source>
</evidence>
<reference evidence="2 3" key="1">
    <citation type="submission" date="2016-10" db="EMBL/GenBank/DDBJ databases">
        <authorList>
            <person name="Varghese N."/>
            <person name="Submissions S."/>
        </authorList>
    </citation>
    <scope>NUCLEOTIDE SEQUENCE [LARGE SCALE GENOMIC DNA]</scope>
    <source>
        <strain evidence="2 3">LMG 21974</strain>
    </source>
</reference>
<dbReference type="GeneID" id="300266880"/>
<feature type="transmembrane region" description="Helical" evidence="1">
    <location>
        <begin position="74"/>
        <end position="92"/>
    </location>
</feature>
<comment type="caution">
    <text evidence="2">The sequence shown here is derived from an EMBL/GenBank/DDBJ whole genome shotgun (WGS) entry which is preliminary data.</text>
</comment>
<sequence>MAFQAKQLMLVSAVPAYKAKVSRQLQQVLSLKCFMLFFGANYVLIVAESTKFVLYNNKLRNRNVKKRAPIKQCLSLFSFADECFSLMIVGFAPSGHYGTLLA</sequence>
<dbReference type="AlphaFoldDB" id="A0A9X8QKS1"/>
<evidence type="ECO:0000313" key="3">
    <source>
        <dbReference type="Proteomes" id="UP000183210"/>
    </source>
</evidence>
<proteinExistence type="predicted"/>
<dbReference type="EMBL" id="FOEV01000011">
    <property type="protein sequence ID" value="SER02649.1"/>
    <property type="molecule type" value="Genomic_DNA"/>
</dbReference>